<sequence length="132" mass="14648">MNGKNFQRQLLNLYWLSRLGMAAIWCWTAYVSWFVYPQALSLAWLQRIGISQSAELMLATACLFDLLMGLASAACASRLLWQAQIVCVLAYSLVIAVGLPEFLIHPFGPISKNIAVLCCLGYLSIMEANRSA</sequence>
<feature type="transmembrane region" description="Helical" evidence="1">
    <location>
        <begin position="12"/>
        <end position="36"/>
    </location>
</feature>
<proteinExistence type="predicted"/>
<dbReference type="Proteomes" id="UP000275663">
    <property type="component" value="Chromosome"/>
</dbReference>
<keyword evidence="3" id="KW-1185">Reference proteome</keyword>
<gene>
    <name evidence="2" type="ORF">EJN92_08125</name>
</gene>
<feature type="transmembrane region" description="Helical" evidence="1">
    <location>
        <begin position="56"/>
        <end position="76"/>
    </location>
</feature>
<dbReference type="Pfam" id="PF13781">
    <property type="entry name" value="DoxX_3"/>
    <property type="match status" value="1"/>
</dbReference>
<dbReference type="InterPro" id="IPR025695">
    <property type="entry name" value="DoxX-like"/>
</dbReference>
<dbReference type="RefSeq" id="WP_126127357.1">
    <property type="nucleotide sequence ID" value="NZ_CP034464.1"/>
</dbReference>
<evidence type="ECO:0000256" key="1">
    <source>
        <dbReference type="SAM" id="Phobius"/>
    </source>
</evidence>
<evidence type="ECO:0000313" key="2">
    <source>
        <dbReference type="EMBL" id="AZP11975.1"/>
    </source>
</evidence>
<accession>A0A3Q9BQ64</accession>
<keyword evidence="1" id="KW-1133">Transmembrane helix</keyword>
<dbReference type="OrthoDB" id="5292533at2"/>
<name>A0A3Q9BQ64_9BURK</name>
<evidence type="ECO:0008006" key="4">
    <source>
        <dbReference type="Google" id="ProtNLM"/>
    </source>
</evidence>
<organism evidence="2 3">
    <name type="scientific">Undibacterium parvum</name>
    <dbReference type="NCBI Taxonomy" id="401471"/>
    <lineage>
        <taxon>Bacteria</taxon>
        <taxon>Pseudomonadati</taxon>
        <taxon>Pseudomonadota</taxon>
        <taxon>Betaproteobacteria</taxon>
        <taxon>Burkholderiales</taxon>
        <taxon>Oxalobacteraceae</taxon>
        <taxon>Undibacterium</taxon>
    </lineage>
</organism>
<keyword evidence="1" id="KW-0812">Transmembrane</keyword>
<reference evidence="2 3" key="1">
    <citation type="journal article" date="2011" name="Int. J. Syst. Evol. Microbiol.">
        <title>Description of Undibacterium oligocarboniphilum sp. nov., isolated from purified water, and Undibacterium pigrum strain CCUG 49012 as the type strain of Undibacterium parvum sp. nov., and emended descriptions of the genus Undibacterium and the species Undibacterium pigrum.</title>
        <authorList>
            <person name="Eder W."/>
            <person name="Wanner G."/>
            <person name="Ludwig W."/>
            <person name="Busse H.J."/>
            <person name="Ziemke-Kageler F."/>
            <person name="Lang E."/>
        </authorList>
    </citation>
    <scope>NUCLEOTIDE SEQUENCE [LARGE SCALE GENOMIC DNA]</scope>
    <source>
        <strain evidence="2 3">DSM 23061</strain>
    </source>
</reference>
<dbReference type="AlphaFoldDB" id="A0A3Q9BQ64"/>
<protein>
    <recommendedName>
        <fullName evidence="4">Epimerase</fullName>
    </recommendedName>
</protein>
<keyword evidence="1" id="KW-0472">Membrane</keyword>
<evidence type="ECO:0000313" key="3">
    <source>
        <dbReference type="Proteomes" id="UP000275663"/>
    </source>
</evidence>
<feature type="transmembrane region" description="Helical" evidence="1">
    <location>
        <begin position="83"/>
        <end position="104"/>
    </location>
</feature>
<dbReference type="KEGG" id="upv:EJN92_08125"/>
<dbReference type="EMBL" id="CP034464">
    <property type="protein sequence ID" value="AZP11975.1"/>
    <property type="molecule type" value="Genomic_DNA"/>
</dbReference>